<proteinExistence type="inferred from homology"/>
<dbReference type="STRING" id="1215343.B488_05240"/>
<dbReference type="GO" id="GO:0003723">
    <property type="term" value="F:RNA binding"/>
    <property type="evidence" value="ECO:0007669"/>
    <property type="project" value="InterPro"/>
</dbReference>
<sequence length="262" mass="29693">MLSARNQLYFYADQPVVILVEPQLGENIGMVARAMSNFSLSRLRLVNPRDGWPNERARVTASKGGSIIDNVCVFTSLEEAIADLNFVYATTARNRDSFKPVDSPEKAAFALKMRILSHQAVGLVFGRECSGLTNKELTLVDEIITFPVNSSSSSLNISQAVLLMAWEFMKINLKNVSEKNILKYNNKPATKDELFNLFMHLEHALEVRGYFYPVEKKEKMIDNLRAVLMRPGFTHEELTVLRGVISSLDRFSENFPRGDRRL</sequence>
<dbReference type="Proteomes" id="UP000010799">
    <property type="component" value="Chromosome"/>
</dbReference>
<dbReference type="PANTHER" id="PTHR42786:SF7">
    <property type="entry name" value="TRNA_RRNA METHYLTRANSFERASE SPOU TYPE DOMAIN-CONTAINING PROTEIN"/>
    <property type="match status" value="1"/>
</dbReference>
<dbReference type="CDD" id="cd18093">
    <property type="entry name" value="SpoU-like_TrmJ"/>
    <property type="match status" value="1"/>
</dbReference>
<gene>
    <name evidence="6" type="ordered locus">B488_05240</name>
</gene>
<evidence type="ECO:0000313" key="7">
    <source>
        <dbReference type="Proteomes" id="UP000010799"/>
    </source>
</evidence>
<accession>L0EVX5</accession>
<evidence type="ECO:0000259" key="5">
    <source>
        <dbReference type="Pfam" id="PF00588"/>
    </source>
</evidence>
<evidence type="ECO:0000256" key="2">
    <source>
        <dbReference type="ARBA" id="ARBA00022603"/>
    </source>
</evidence>
<dbReference type="Gene3D" id="3.40.1280.10">
    <property type="match status" value="1"/>
</dbReference>
<dbReference type="InterPro" id="IPR029026">
    <property type="entry name" value="tRNA_m1G_MTases_N"/>
</dbReference>
<dbReference type="GO" id="GO:0005829">
    <property type="term" value="C:cytosol"/>
    <property type="evidence" value="ECO:0007669"/>
    <property type="project" value="TreeGrafter"/>
</dbReference>
<keyword evidence="4" id="KW-0949">S-adenosyl-L-methionine</keyword>
<dbReference type="HOGENOM" id="CLU_056931_1_0_5"/>
<comment type="similarity">
    <text evidence="1">Belongs to the class IV-like SAM-binding methyltransferase superfamily. RNA methyltransferase TrmH family.</text>
</comment>
<dbReference type="KEGG" id="lcc:B488_05240"/>
<dbReference type="GO" id="GO:0008173">
    <property type="term" value="F:RNA methyltransferase activity"/>
    <property type="evidence" value="ECO:0007669"/>
    <property type="project" value="InterPro"/>
</dbReference>
<keyword evidence="3 6" id="KW-0808">Transferase</keyword>
<name>L0EVX5_LIBCB</name>
<dbReference type="PIRSF" id="PIRSF004808">
    <property type="entry name" value="LasT"/>
    <property type="match status" value="1"/>
</dbReference>
<dbReference type="PANTHER" id="PTHR42786">
    <property type="entry name" value="TRNA/RRNA METHYLTRANSFERASE"/>
    <property type="match status" value="1"/>
</dbReference>
<organism evidence="6 7">
    <name type="scientific">Liberibacter crescens (strain BT-1)</name>
    <dbReference type="NCBI Taxonomy" id="1215343"/>
    <lineage>
        <taxon>Bacteria</taxon>
        <taxon>Pseudomonadati</taxon>
        <taxon>Pseudomonadota</taxon>
        <taxon>Alphaproteobacteria</taxon>
        <taxon>Hyphomicrobiales</taxon>
        <taxon>Rhizobiaceae</taxon>
        <taxon>Liberibacter</taxon>
    </lineage>
</organism>
<dbReference type="PATRIC" id="fig|1215343.11.peg.534"/>
<keyword evidence="7" id="KW-1185">Reference proteome</keyword>
<feature type="domain" description="tRNA/rRNA methyltransferase SpoU type" evidence="5">
    <location>
        <begin position="16"/>
        <end position="165"/>
    </location>
</feature>
<evidence type="ECO:0000256" key="1">
    <source>
        <dbReference type="ARBA" id="ARBA00007228"/>
    </source>
</evidence>
<dbReference type="eggNOG" id="COG0565">
    <property type="taxonomic scope" value="Bacteria"/>
</dbReference>
<dbReference type="GO" id="GO:0002128">
    <property type="term" value="P:tRNA nucleoside ribose methylation"/>
    <property type="evidence" value="ECO:0007669"/>
    <property type="project" value="TreeGrafter"/>
</dbReference>
<dbReference type="SUPFAM" id="SSF75217">
    <property type="entry name" value="alpha/beta knot"/>
    <property type="match status" value="1"/>
</dbReference>
<keyword evidence="2 6" id="KW-0489">Methyltransferase</keyword>
<reference evidence="6 7" key="1">
    <citation type="journal article" date="2012" name="Stand. Genomic Sci.">
        <title>Complete genome sequence of Liberibacter crescens BT-1.</title>
        <authorList>
            <person name="Leonard M.T."/>
            <person name="Fagen J.R."/>
            <person name="Davis-Richardson A.G."/>
            <person name="Davis M.J."/>
            <person name="Triplett E.W."/>
        </authorList>
    </citation>
    <scope>NUCLEOTIDE SEQUENCE [LARGE SCALE GENOMIC DNA]</scope>
    <source>
        <strain evidence="6 7">BT-1</strain>
    </source>
</reference>
<dbReference type="EMBL" id="CP003789">
    <property type="protein sequence ID" value="AGA64516.1"/>
    <property type="molecule type" value="Genomic_DNA"/>
</dbReference>
<dbReference type="Pfam" id="PF00588">
    <property type="entry name" value="SpoU_methylase"/>
    <property type="match status" value="1"/>
</dbReference>
<dbReference type="InterPro" id="IPR029028">
    <property type="entry name" value="Alpha/beta_knot_MTases"/>
</dbReference>
<evidence type="ECO:0000256" key="3">
    <source>
        <dbReference type="ARBA" id="ARBA00022679"/>
    </source>
</evidence>
<dbReference type="Gene3D" id="1.10.8.590">
    <property type="match status" value="1"/>
</dbReference>
<dbReference type="InterPro" id="IPR004384">
    <property type="entry name" value="RNA_MeTrfase_TrmJ/LasT"/>
</dbReference>
<evidence type="ECO:0000313" key="6">
    <source>
        <dbReference type="EMBL" id="AGA64516.1"/>
    </source>
</evidence>
<evidence type="ECO:0000256" key="4">
    <source>
        <dbReference type="ARBA" id="ARBA00022691"/>
    </source>
</evidence>
<dbReference type="InterPro" id="IPR001537">
    <property type="entry name" value="SpoU_MeTrfase"/>
</dbReference>
<dbReference type="RefSeq" id="WP_015272943.1">
    <property type="nucleotide sequence ID" value="NC_019907.1"/>
</dbReference>
<dbReference type="AlphaFoldDB" id="L0EVX5"/>
<protein>
    <submittedName>
        <fullName evidence="6">tRNA:Cm32/Um32 methyltransferase</fullName>
    </submittedName>
</protein>